<dbReference type="Proteomes" id="UP001153737">
    <property type="component" value="Chromosome 12"/>
</dbReference>
<feature type="chain" id="PRO_5040273030" evidence="1">
    <location>
        <begin position="21"/>
        <end position="309"/>
    </location>
</feature>
<accession>A0A9P0GL30</accession>
<protein>
    <submittedName>
        <fullName evidence="2">Uncharacterized protein</fullName>
    </submittedName>
</protein>
<keyword evidence="1" id="KW-0732">Signal</keyword>
<reference evidence="2" key="1">
    <citation type="submission" date="2022-01" db="EMBL/GenBank/DDBJ databases">
        <authorList>
            <person name="King R."/>
        </authorList>
    </citation>
    <scope>NUCLEOTIDE SEQUENCE</scope>
</reference>
<dbReference type="Pfam" id="PF07841">
    <property type="entry name" value="DM4_12"/>
    <property type="match status" value="1"/>
</dbReference>
<reference evidence="2" key="2">
    <citation type="submission" date="2022-10" db="EMBL/GenBank/DDBJ databases">
        <authorList>
            <consortium name="ENA_rothamsted_submissions"/>
            <consortium name="culmorum"/>
            <person name="King R."/>
        </authorList>
    </citation>
    <scope>NUCLEOTIDE SEQUENCE</scope>
</reference>
<dbReference type="InterPro" id="IPR006631">
    <property type="entry name" value="DM4_12"/>
</dbReference>
<gene>
    <name evidence="2" type="ORF">PHAECO_LOCUS3183</name>
</gene>
<dbReference type="EMBL" id="OU896718">
    <property type="protein sequence ID" value="CAH1118849.1"/>
    <property type="molecule type" value="Genomic_DNA"/>
</dbReference>
<proteinExistence type="predicted"/>
<dbReference type="OrthoDB" id="6617264at2759"/>
<dbReference type="AlphaFoldDB" id="A0A9P0GL30"/>
<name>A0A9P0GL30_PHACE</name>
<organism evidence="2 3">
    <name type="scientific">Phaedon cochleariae</name>
    <name type="common">Mustard beetle</name>
    <dbReference type="NCBI Taxonomy" id="80249"/>
    <lineage>
        <taxon>Eukaryota</taxon>
        <taxon>Metazoa</taxon>
        <taxon>Ecdysozoa</taxon>
        <taxon>Arthropoda</taxon>
        <taxon>Hexapoda</taxon>
        <taxon>Insecta</taxon>
        <taxon>Pterygota</taxon>
        <taxon>Neoptera</taxon>
        <taxon>Endopterygota</taxon>
        <taxon>Coleoptera</taxon>
        <taxon>Polyphaga</taxon>
        <taxon>Cucujiformia</taxon>
        <taxon>Chrysomeloidea</taxon>
        <taxon>Chrysomelidae</taxon>
        <taxon>Chrysomelinae</taxon>
        <taxon>Chrysomelini</taxon>
        <taxon>Phaedon</taxon>
    </lineage>
</organism>
<feature type="signal peptide" evidence="1">
    <location>
        <begin position="1"/>
        <end position="20"/>
    </location>
</feature>
<dbReference type="SMART" id="SM00718">
    <property type="entry name" value="DM4_12"/>
    <property type="match status" value="1"/>
</dbReference>
<keyword evidence="3" id="KW-1185">Reference proteome</keyword>
<dbReference type="PANTHER" id="PTHR21398">
    <property type="entry name" value="AGAP007094-PA"/>
    <property type="match status" value="1"/>
</dbReference>
<evidence type="ECO:0000256" key="1">
    <source>
        <dbReference type="SAM" id="SignalP"/>
    </source>
</evidence>
<dbReference type="PANTHER" id="PTHR21398:SF1">
    <property type="entry name" value="FI03705P"/>
    <property type="match status" value="1"/>
</dbReference>
<sequence length="309" mass="35366">MLKNCLYFILFFVSIDVSIGSLQDEISKEINNINGSRQTLSRKRRYLTFPEGSSFQLVYCLTLPSVGVGEFFTFGVTAAMAWELPTEPEDILILKGKISTSEAPTTTTELHHHYVDYIHPVEDHPSERIDVPSDNSQAGWTYRNELLQEPVRTYYNPFVKESYGYTPVSSSRSPVYEGTKYGSGGSREQKNNYFDDYTPNVGNDPVYYDHPVYHSIHRRTRRDLYKKIEKLLSALSKDGKSCVMKALCEVSQVPKGKGTFIEEILKTIFRIKPHDGFPDEDDYDKAANTNHNCTEQYPTCAHSVWTNMF</sequence>
<evidence type="ECO:0000313" key="3">
    <source>
        <dbReference type="Proteomes" id="UP001153737"/>
    </source>
</evidence>
<evidence type="ECO:0000313" key="2">
    <source>
        <dbReference type="EMBL" id="CAH1118849.1"/>
    </source>
</evidence>